<dbReference type="PANTHER" id="PTHR23326">
    <property type="entry name" value="CCR4 NOT-RELATED"/>
    <property type="match status" value="1"/>
</dbReference>
<feature type="region of interest" description="Disordered" evidence="12">
    <location>
        <begin position="237"/>
        <end position="267"/>
    </location>
</feature>
<evidence type="ECO:0000259" key="14">
    <source>
        <dbReference type="Pfam" id="PF04153"/>
    </source>
</evidence>
<comment type="similarity">
    <text evidence="3 10">Belongs to the CNOT2/3/5 family.</text>
</comment>
<feature type="compositionally biased region" description="Polar residues" evidence="12">
    <location>
        <begin position="432"/>
        <end position="442"/>
    </location>
</feature>
<feature type="compositionally biased region" description="Pro residues" evidence="12">
    <location>
        <begin position="372"/>
        <end position="381"/>
    </location>
</feature>
<keyword evidence="7 10" id="KW-0805">Transcription regulation</keyword>
<keyword evidence="5 10" id="KW-0678">Repressor</keyword>
<dbReference type="InterPro" id="IPR007207">
    <property type="entry name" value="Not_N"/>
</dbReference>
<keyword evidence="9 10" id="KW-0539">Nucleus</keyword>
<keyword evidence="4 10" id="KW-0963">Cytoplasm</keyword>
<feature type="compositionally biased region" description="Polar residues" evidence="12">
    <location>
        <begin position="463"/>
        <end position="479"/>
    </location>
</feature>
<gene>
    <name evidence="15" type="ORF">BV898_14290</name>
</gene>
<dbReference type="InterPro" id="IPR012270">
    <property type="entry name" value="CCR4-NOT_su3/5"/>
</dbReference>
<keyword evidence="8 10" id="KW-0804">Transcription</keyword>
<evidence type="ECO:0000256" key="4">
    <source>
        <dbReference type="ARBA" id="ARBA00022490"/>
    </source>
</evidence>
<feature type="compositionally biased region" description="Basic and acidic residues" evidence="12">
    <location>
        <begin position="251"/>
        <end position="261"/>
    </location>
</feature>
<protein>
    <submittedName>
        <fullName evidence="15">CCR4-NOT transcription complex subunit 3</fullName>
    </submittedName>
</protein>
<evidence type="ECO:0000256" key="5">
    <source>
        <dbReference type="ARBA" id="ARBA00022491"/>
    </source>
</evidence>
<evidence type="ECO:0000256" key="11">
    <source>
        <dbReference type="SAM" id="Coils"/>
    </source>
</evidence>
<dbReference type="GO" id="GO:0005634">
    <property type="term" value="C:nucleus"/>
    <property type="evidence" value="ECO:0007669"/>
    <property type="project" value="UniProtKB-SubCell"/>
</dbReference>
<keyword evidence="11" id="KW-0175">Coiled coil</keyword>
<dbReference type="InterPro" id="IPR040168">
    <property type="entry name" value="Not2/3/5"/>
</dbReference>
<feature type="compositionally biased region" description="Polar residues" evidence="12">
    <location>
        <begin position="490"/>
        <end position="499"/>
    </location>
</feature>
<evidence type="ECO:0000256" key="6">
    <source>
        <dbReference type="ARBA" id="ARBA00022553"/>
    </source>
</evidence>
<dbReference type="GO" id="GO:0030015">
    <property type="term" value="C:CCR4-NOT core complex"/>
    <property type="evidence" value="ECO:0007669"/>
    <property type="project" value="UniProtKB-UniRule"/>
</dbReference>
<evidence type="ECO:0000256" key="9">
    <source>
        <dbReference type="ARBA" id="ARBA00023242"/>
    </source>
</evidence>
<feature type="domain" description="NOT2/NOT3/NOT5 C-terminal" evidence="14">
    <location>
        <begin position="633"/>
        <end position="759"/>
    </location>
</feature>
<evidence type="ECO:0000313" key="15">
    <source>
        <dbReference type="EMBL" id="OQV11413.1"/>
    </source>
</evidence>
<feature type="coiled-coil region" evidence="11">
    <location>
        <begin position="41"/>
        <end position="98"/>
    </location>
</feature>
<comment type="caution">
    <text evidence="15">The sequence shown here is derived from an EMBL/GenBank/DDBJ whole genome shotgun (WGS) entry which is preliminary data.</text>
</comment>
<dbReference type="AlphaFoldDB" id="A0A1W0W899"/>
<dbReference type="GO" id="GO:0000932">
    <property type="term" value="C:P-body"/>
    <property type="evidence" value="ECO:0007669"/>
    <property type="project" value="UniProtKB-UniRule"/>
</dbReference>
<dbReference type="InterPro" id="IPR007282">
    <property type="entry name" value="NOT2/3/5_C"/>
</dbReference>
<dbReference type="GO" id="GO:2000036">
    <property type="term" value="P:regulation of stem cell population maintenance"/>
    <property type="evidence" value="ECO:0007669"/>
    <property type="project" value="UniProtKB-ARBA"/>
</dbReference>
<dbReference type="OrthoDB" id="293823at2759"/>
<evidence type="ECO:0000256" key="3">
    <source>
        <dbReference type="ARBA" id="ARBA00007682"/>
    </source>
</evidence>
<evidence type="ECO:0000256" key="1">
    <source>
        <dbReference type="ARBA" id="ARBA00004123"/>
    </source>
</evidence>
<comment type="subcellular location">
    <subcellularLocation>
        <location evidence="2 10">Cytoplasm</location>
    </subcellularLocation>
    <subcellularLocation>
        <location evidence="1 10">Nucleus</location>
    </subcellularLocation>
</comment>
<feature type="region of interest" description="Disordered" evidence="12">
    <location>
        <begin position="351"/>
        <end position="569"/>
    </location>
</feature>
<sequence length="770" mass="86218">MSDKRKLFAEVDRTLKKIQEGMDIFDEIWEKVQEAPTQSHKEKCEQDLKKEIKKLQRLRDQVKTWIASNNEIKDKEPLLKARRDIETKMEKFKDVERETKTKVYSKVGLAQAAKMDINQKKKHEAWQALSTFIDQMNCDLEQFDSELEDMEAGSKKKKLEKDKQEKMEFLRTIVEAHRGHITKMETMLRMLDNDSLEAETVEGITDDIKFYLEKSDEGIFEDIAYIYEGIDLEETIIDSPSQSPEPSITSKDSDDVKKLRPNEPVTPVFDLPKPSLKILVPGTSTAAKLTDIKTMAMSPPPIKTLSQSLPNAPAQPPLLQAYAAAAAKALPSPQVGATKQPLFTAAHTVVEEAESSASAPAKKLDQERPQQEVPPPPPTAPVPQASTMVSEGQARRPSNDFTAAQTPLSKATTPLHFPLSASPRPPSYASSMGSGSVPTTPQAMPMKDPWKDAGRNVVKPVPVTQNGQPRPDSSQQFTAQPVPPSPQPQLSTAPPSRQAPSLWPVQRSDSERSSATPIFMNASDSGRNNAEEKTPSFSVGHSRNASDDLGSKQQQQAATDLSAARSLASPSPALSLRNASLMADSQPTTSSVPLITKAELEARITPMMAMVPLGPERPTRDMLLQHNCLDAAFNNPPKPCDSERRKTFIPCIQCQIPQGWPRQPPMPLVCDMKFYSGLANDALFFIFYYEEGSLAQVLAAKTLKSKNWRFHKQLNAWFQRLDEPKVTTTDYERGNYKYWDLESWTEKTKSDFTFEYRYLENVDLNRWPYV</sequence>
<dbReference type="PIRSF" id="PIRSF005290">
    <property type="entry name" value="NOT_su_3_5"/>
    <property type="match status" value="1"/>
</dbReference>
<evidence type="ECO:0000256" key="8">
    <source>
        <dbReference type="ARBA" id="ARBA00023163"/>
    </source>
</evidence>
<dbReference type="EMBL" id="MTYJ01000172">
    <property type="protein sequence ID" value="OQV11413.1"/>
    <property type="molecule type" value="Genomic_DNA"/>
</dbReference>
<feature type="compositionally biased region" description="Polar residues" evidence="12">
    <location>
        <begin position="399"/>
        <end position="412"/>
    </location>
</feature>
<evidence type="ECO:0000313" key="16">
    <source>
        <dbReference type="Proteomes" id="UP000192578"/>
    </source>
</evidence>
<feature type="compositionally biased region" description="Polar residues" evidence="12">
    <location>
        <begin position="238"/>
        <end position="250"/>
    </location>
</feature>
<keyword evidence="16" id="KW-1185">Reference proteome</keyword>
<organism evidence="15 16">
    <name type="scientific">Hypsibius exemplaris</name>
    <name type="common">Freshwater tardigrade</name>
    <dbReference type="NCBI Taxonomy" id="2072580"/>
    <lineage>
        <taxon>Eukaryota</taxon>
        <taxon>Metazoa</taxon>
        <taxon>Ecdysozoa</taxon>
        <taxon>Tardigrada</taxon>
        <taxon>Eutardigrada</taxon>
        <taxon>Parachela</taxon>
        <taxon>Hypsibioidea</taxon>
        <taxon>Hypsibiidae</taxon>
        <taxon>Hypsibius</taxon>
    </lineage>
</organism>
<evidence type="ECO:0000256" key="12">
    <source>
        <dbReference type="SAM" id="MobiDB-lite"/>
    </source>
</evidence>
<name>A0A1W0W899_HYPEX</name>
<dbReference type="InterPro" id="IPR038635">
    <property type="entry name" value="CCR4-NOT_su2/3/5_C_sf"/>
</dbReference>
<evidence type="ECO:0000259" key="13">
    <source>
        <dbReference type="Pfam" id="PF04065"/>
    </source>
</evidence>
<evidence type="ECO:0000256" key="10">
    <source>
        <dbReference type="PIRNR" id="PIRNR005290"/>
    </source>
</evidence>
<dbReference type="Gene3D" id="2.30.30.1020">
    <property type="entry name" value="CCR4-NOT complex subunit 2/3/5, C-terminal domain"/>
    <property type="match status" value="1"/>
</dbReference>
<reference evidence="16" key="1">
    <citation type="submission" date="2017-01" db="EMBL/GenBank/DDBJ databases">
        <title>Comparative genomics of anhydrobiosis in the tardigrade Hypsibius dujardini.</title>
        <authorList>
            <person name="Yoshida Y."/>
            <person name="Koutsovoulos G."/>
            <person name="Laetsch D."/>
            <person name="Stevens L."/>
            <person name="Kumar S."/>
            <person name="Horikawa D."/>
            <person name="Ishino K."/>
            <person name="Komine S."/>
            <person name="Tomita M."/>
            <person name="Blaxter M."/>
            <person name="Arakawa K."/>
        </authorList>
    </citation>
    <scope>NUCLEOTIDE SEQUENCE [LARGE SCALE GENOMIC DNA]</scope>
    <source>
        <strain evidence="16">Z151</strain>
    </source>
</reference>
<evidence type="ECO:0000256" key="7">
    <source>
        <dbReference type="ARBA" id="ARBA00023015"/>
    </source>
</evidence>
<dbReference type="Pfam" id="PF04153">
    <property type="entry name" value="NOT2_3_5_C"/>
    <property type="match status" value="1"/>
</dbReference>
<feature type="domain" description="CCR4-Not complex component Not N-terminal" evidence="13">
    <location>
        <begin position="4"/>
        <end position="232"/>
    </location>
</feature>
<dbReference type="Pfam" id="PF04065">
    <property type="entry name" value="Not3"/>
    <property type="match status" value="1"/>
</dbReference>
<feature type="compositionally biased region" description="Low complexity" evidence="12">
    <location>
        <begin position="418"/>
        <end position="431"/>
    </location>
</feature>
<dbReference type="GO" id="GO:0006355">
    <property type="term" value="P:regulation of DNA-templated transcription"/>
    <property type="evidence" value="ECO:0007669"/>
    <property type="project" value="InterPro"/>
</dbReference>
<dbReference type="Proteomes" id="UP000192578">
    <property type="component" value="Unassembled WGS sequence"/>
</dbReference>
<proteinExistence type="inferred from homology"/>
<evidence type="ECO:0000256" key="2">
    <source>
        <dbReference type="ARBA" id="ARBA00004496"/>
    </source>
</evidence>
<keyword evidence="6" id="KW-0597">Phosphoprotein</keyword>
<accession>A0A1W0W899</accession>